<evidence type="ECO:0000313" key="3">
    <source>
        <dbReference type="Proteomes" id="UP000659654"/>
    </source>
</evidence>
<dbReference type="InterPro" id="IPR040128">
    <property type="entry name" value="T25E4.2-like"/>
</dbReference>
<dbReference type="OrthoDB" id="5792249at2759"/>
<keyword evidence="1" id="KW-0812">Transmembrane</keyword>
<dbReference type="Gene3D" id="3.40.190.10">
    <property type="entry name" value="Periplasmic binding protein-like II"/>
    <property type="match status" value="1"/>
</dbReference>
<dbReference type="PANTHER" id="PTHR22714:SF7">
    <property type="entry name" value="SOLUTE-BINDING PROTEIN FAMILY 3_N-TERMINAL DOMAIN-CONTAINING PROTEIN"/>
    <property type="match status" value="1"/>
</dbReference>
<organism evidence="2 3">
    <name type="scientific">Bursaphelenchus xylophilus</name>
    <name type="common">Pinewood nematode worm</name>
    <name type="synonym">Aphelenchoides xylophilus</name>
    <dbReference type="NCBI Taxonomy" id="6326"/>
    <lineage>
        <taxon>Eukaryota</taxon>
        <taxon>Metazoa</taxon>
        <taxon>Ecdysozoa</taxon>
        <taxon>Nematoda</taxon>
        <taxon>Chromadorea</taxon>
        <taxon>Rhabditida</taxon>
        <taxon>Tylenchina</taxon>
        <taxon>Tylenchomorpha</taxon>
        <taxon>Aphelenchoidea</taxon>
        <taxon>Aphelenchoididae</taxon>
        <taxon>Bursaphelenchus</taxon>
    </lineage>
</organism>
<dbReference type="PANTHER" id="PTHR22714">
    <property type="entry name" value="PROTEIN CBG02446-RELATED"/>
    <property type="match status" value="1"/>
</dbReference>
<dbReference type="SMR" id="A0A811LBG2"/>
<feature type="transmembrane region" description="Helical" evidence="1">
    <location>
        <begin position="214"/>
        <end position="234"/>
    </location>
</feature>
<keyword evidence="3" id="KW-1185">Reference proteome</keyword>
<keyword evidence="1" id="KW-1133">Transmembrane helix</keyword>
<dbReference type="Proteomes" id="UP000659654">
    <property type="component" value="Unassembled WGS sequence"/>
</dbReference>
<dbReference type="EMBL" id="CAJFCV020000004">
    <property type="protein sequence ID" value="CAG9113197.1"/>
    <property type="molecule type" value="Genomic_DNA"/>
</dbReference>
<feature type="transmembrane region" description="Helical" evidence="1">
    <location>
        <begin position="400"/>
        <end position="420"/>
    </location>
</feature>
<comment type="caution">
    <text evidence="2">The sequence shown here is derived from an EMBL/GenBank/DDBJ whole genome shotgun (WGS) entry which is preliminary data.</text>
</comment>
<gene>
    <name evidence="2" type="ORF">BXYJ_LOCUS8042</name>
</gene>
<feature type="transmembrane region" description="Helical" evidence="1">
    <location>
        <begin position="146"/>
        <end position="163"/>
    </location>
</feature>
<sequence length="438" mass="50050">MEEKNRTFKVLFPHEFPAVSNTCSNFPHLRSSPRCPYPGLIVEILIAIADSINVPIEEVLVEDDVNQDGNLVLGTVDGNNVSGLLRYVHEGIVDTIAYPIQKTIVRSQYMDFSEALYQSELNILRRRVDISEESLWSFFTIYDKPSYVVMAVILSLQALFYLINEFCAEELQRIGFRHIRAMRRHSESLWNAVKLQLGMPIEVSWRSYGAKFNMVFVSIFQGVILMGVYSSWILTQKYANDIVNDLQTNNDLIRQVAAGRRYFADATGNHWFFEAINHSTMFPYADLRLAMRKTPMEITGSSKNALDLASHGSALVAIMDDELVSLRAKKYCNLIPMDHPMAVVTAHLVFAKNNSLLPLIDEAIRINQLQFQRIVRRYLDYGYRVHKSCVSDGMHTKAPYFGLCLVWLALVACAFGLFLAELSTYWLCMKVQLLRNTK</sequence>
<dbReference type="SUPFAM" id="SSF53850">
    <property type="entry name" value="Periplasmic binding protein-like II"/>
    <property type="match status" value="1"/>
</dbReference>
<name>A0A811LBG2_BURXY</name>
<keyword evidence="1" id="KW-0472">Membrane</keyword>
<evidence type="ECO:0000256" key="1">
    <source>
        <dbReference type="SAM" id="Phobius"/>
    </source>
</evidence>
<protein>
    <submittedName>
        <fullName evidence="2">(pine wood nematode) hypothetical protein</fullName>
    </submittedName>
</protein>
<accession>A0A811LBG2</accession>
<dbReference type="Proteomes" id="UP000582659">
    <property type="component" value="Unassembled WGS sequence"/>
</dbReference>
<dbReference type="AlphaFoldDB" id="A0A811LBG2"/>
<dbReference type="EMBL" id="CAJFDI010000004">
    <property type="protein sequence ID" value="CAD5224435.1"/>
    <property type="molecule type" value="Genomic_DNA"/>
</dbReference>
<evidence type="ECO:0000313" key="2">
    <source>
        <dbReference type="EMBL" id="CAD5224435.1"/>
    </source>
</evidence>
<proteinExistence type="predicted"/>
<reference evidence="2" key="1">
    <citation type="submission" date="2020-09" db="EMBL/GenBank/DDBJ databases">
        <authorList>
            <person name="Kikuchi T."/>
        </authorList>
    </citation>
    <scope>NUCLEOTIDE SEQUENCE</scope>
    <source>
        <strain evidence="2">Ka4C1</strain>
    </source>
</reference>